<evidence type="ECO:0000313" key="6">
    <source>
        <dbReference type="Proteomes" id="UP000001876"/>
    </source>
</evidence>
<keyword evidence="5" id="KW-0966">Cell projection</keyword>
<dbReference type="KEGG" id="mpp:MICPUCDRAFT_70856"/>
<name>C1N7B4_MICPC</name>
<dbReference type="InterPro" id="IPR056307">
    <property type="entry name" value="Ig-CFAP74_3rd"/>
</dbReference>
<dbReference type="GeneID" id="9689149"/>
<feature type="compositionally biased region" description="Low complexity" evidence="2">
    <location>
        <begin position="36"/>
        <end position="48"/>
    </location>
</feature>
<evidence type="ECO:0000313" key="5">
    <source>
        <dbReference type="EMBL" id="EEH52241.1"/>
    </source>
</evidence>
<feature type="compositionally biased region" description="Basic and acidic residues" evidence="2">
    <location>
        <begin position="95"/>
        <end position="108"/>
    </location>
</feature>
<gene>
    <name evidence="5" type="primary">FAP74</name>
    <name evidence="5" type="ORF">MICPUCDRAFT_70856</name>
</gene>
<evidence type="ECO:0000256" key="1">
    <source>
        <dbReference type="SAM" id="Coils"/>
    </source>
</evidence>
<feature type="compositionally biased region" description="Acidic residues" evidence="2">
    <location>
        <begin position="202"/>
        <end position="211"/>
    </location>
</feature>
<feature type="compositionally biased region" description="Acidic residues" evidence="2">
    <location>
        <begin position="1"/>
        <end position="19"/>
    </location>
</feature>
<dbReference type="EMBL" id="GG663749">
    <property type="protein sequence ID" value="EEH52241.1"/>
    <property type="molecule type" value="Genomic_DNA"/>
</dbReference>
<feature type="compositionally biased region" description="Acidic residues" evidence="2">
    <location>
        <begin position="109"/>
        <end position="129"/>
    </location>
</feature>
<dbReference type="InterPro" id="IPR056310">
    <property type="entry name" value="Ig-CFAP74_4th"/>
</dbReference>
<organism evidence="6">
    <name type="scientific">Micromonas pusilla (strain CCMP1545)</name>
    <name type="common">Picoplanktonic green alga</name>
    <dbReference type="NCBI Taxonomy" id="564608"/>
    <lineage>
        <taxon>Eukaryota</taxon>
        <taxon>Viridiplantae</taxon>
        <taxon>Chlorophyta</taxon>
        <taxon>Mamiellophyceae</taxon>
        <taxon>Mamiellales</taxon>
        <taxon>Mamiellaceae</taxon>
        <taxon>Micromonas</taxon>
    </lineage>
</organism>
<evidence type="ECO:0000259" key="4">
    <source>
        <dbReference type="Pfam" id="PF24798"/>
    </source>
</evidence>
<keyword evidence="6" id="KW-1185">Reference proteome</keyword>
<feature type="compositionally biased region" description="Low complexity" evidence="2">
    <location>
        <begin position="169"/>
        <end position="188"/>
    </location>
</feature>
<dbReference type="RefSeq" id="XP_003063868.1">
    <property type="nucleotide sequence ID" value="XM_003063822.1"/>
</dbReference>
<dbReference type="Pfam" id="PF24798">
    <property type="entry name" value="Ig-CFAP74_4th"/>
    <property type="match status" value="1"/>
</dbReference>
<dbReference type="Gene3D" id="2.60.40.10">
    <property type="entry name" value="Immunoglobulins"/>
    <property type="match status" value="3"/>
</dbReference>
<accession>C1N7B4</accession>
<evidence type="ECO:0000259" key="3">
    <source>
        <dbReference type="Pfam" id="PF24778"/>
    </source>
</evidence>
<dbReference type="Proteomes" id="UP000001876">
    <property type="component" value="Unassembled WGS sequence"/>
</dbReference>
<sequence length="1709" mass="181198">MAEDENAAAEDAAADEDAADAASAERSLLAEEEDAAAAAAPAAAASNAEEGDGEDPRSPGAGTERGSTDVPMTLSPSSNAGSSANANASANAVEEATRAAEELYQYEREQDEDAAAVDDDIDAAEEEAASAERSLLAAASNAEEGDGEDPRSPGAGTERGSTDVPMTLSPSSNAGSSANANASANAVEEATRAAEELYEYEREQDEDAAAVDDDIDAAVAAAGAEIDAFLADAMPFEGDDDDDDADVDDDDVSPTQIAAKEAETNSATEQHARAKAALASLTERLRRVDDELGELEGDRDRVVAAAEDLGGLGVEPAEGAVDMGQALDATISSLPKRRNLTREASEFETEIEKRRAESERLRRDVAVAREELTEAENNLAQLAARSDRVAAPREKRDAAEAAESDARDAAAVRAYAAKKRDAETRRAVAAEMVREKERAVVAAARASRRDAYRRLGEKLSVARAQLEVFERMRNARYEEKVNGLIELKDATDAALKGVARYVGAKRAAHEARRAAQRREAKELLIAGENPHLVFRAREENHRLAAQRKRNAKTIETNRAEISRRLERDETRYRENLEIKRLAREKDEKFSRAYGEASKAAKIRAYMQNAVGVSDLLDPTGTETIYPSDVSRAKPRGFGLATGAGADAATRARVAARHPDANLDASGLMTTEERFMLRTFPDGDGTGEVFDRTLGETGADWRAFATTRDFSPDDGDGSDPEPGTEDPDVAEWRRIRKGVVALENARLYANGRRSRYAAESDAPPPPSEQFAVRVKGVGKAAKEGGKALREGVVPGFGKALLSVRFYPKAIGDVEEEIVVRLGEPLNRDVVMSVRGRGGAVPVHLNGRDVCDFKSIAIGCSYRDAIVVYNDGGAAAKCVVKIPKELRGIAEVVPNDFVFVQGRSHAVFSLKITPTDDTLERCAKWRSDAGAGQLAIPMRVAVPTQSAPVRFTLKCAPTGSALLFDPPRLDFGRVPAGETSIVRLKVTNSGALSQRFGVVGLPSDVTVEPGSFGEILGGETVVLDVRYSPIAAVYPPKEFEFTLKSLLGGKTYTAPCVGSSYDPPLTFPVGNVITLPPTAERERVVGSVVVRNRGKHEETFEVFTPEDASDALHVTPRVATLRPGEGCRVEVEYCPPAGSLAGRRRLREEEEEEEGGGDAAADGDAGEDGAAAADGEAGEDGAAAADGEAGEDGAAASSPARPKTPPRLREPRHDVWRLPVYVRDNSERAAMDAADAGALPSAWKSSPSHGHGELVQHVEVRAVTRASAVTVENLPEVDDAAELTYVMDFEHTAVGDRKLMPLILRNHSESDVYVGSDTPWGAFTVVSAFRSVAPGSSETVSMEFAPTEELAYEETFTVKTSMRAIRVLLKGVGTSPFLSVTPEDVVDVGDCAPGETSRVAMTVTNPTAFRQPFVVGVRDVSHPGATSRVPFVVSPGGGHLDPGASAEIDVSFAPDRAGRYGATSQFTGVIFVAVPSLAAETTLTLRARCWDRGAYLVGVDDAAELEMVDARGTGAIGVAATRAFLPRDGDALRAPPPPPRDDERLTLTLAGLCRPGESVGGVVHVGALRGDAGGEYEIEAFGDDAITRGWSVDAPSGAVAAGERVAVAFTFAPPEKVRPGDLAWFGLKEWVTTTTRVTLKGGDPAHEDDGKAITLTLRCELTPWKPGEREAVEAERRVAEEAAAAAEAEAAAAAAEGVEGGSPQKSEAAAE</sequence>
<feature type="region of interest" description="Disordered" evidence="2">
    <location>
        <begin position="1140"/>
        <end position="1210"/>
    </location>
</feature>
<feature type="compositionally biased region" description="Low complexity" evidence="2">
    <location>
        <begin position="75"/>
        <end position="92"/>
    </location>
</feature>
<feature type="compositionally biased region" description="Low complexity" evidence="2">
    <location>
        <begin position="131"/>
        <end position="142"/>
    </location>
</feature>
<dbReference type="OrthoDB" id="545169at2759"/>
<dbReference type="Pfam" id="PF24778">
    <property type="entry name" value="Ig-CFAP74_3rd"/>
    <property type="match status" value="1"/>
</dbReference>
<feature type="compositionally biased region" description="Acidic residues" evidence="2">
    <location>
        <begin position="237"/>
        <end position="252"/>
    </location>
</feature>
<feature type="region of interest" description="Disordered" evidence="2">
    <location>
        <begin position="1"/>
        <end position="211"/>
    </location>
</feature>
<feature type="region of interest" description="Disordered" evidence="2">
    <location>
        <begin position="385"/>
        <end position="404"/>
    </location>
</feature>
<reference evidence="5 6" key="1">
    <citation type="journal article" date="2009" name="Science">
        <title>Green evolution and dynamic adaptations revealed by genomes of the marine picoeukaryotes Micromonas.</title>
        <authorList>
            <person name="Worden A.Z."/>
            <person name="Lee J.H."/>
            <person name="Mock T."/>
            <person name="Rouze P."/>
            <person name="Simmons M.P."/>
            <person name="Aerts A.L."/>
            <person name="Allen A.E."/>
            <person name="Cuvelier M.L."/>
            <person name="Derelle E."/>
            <person name="Everett M.V."/>
            <person name="Foulon E."/>
            <person name="Grimwood J."/>
            <person name="Gundlach H."/>
            <person name="Henrissat B."/>
            <person name="Napoli C."/>
            <person name="McDonald S.M."/>
            <person name="Parker M.S."/>
            <person name="Rombauts S."/>
            <person name="Salamov A."/>
            <person name="Von Dassow P."/>
            <person name="Badger J.H."/>
            <person name="Coutinho P.M."/>
            <person name="Demir E."/>
            <person name="Dubchak I."/>
            <person name="Gentemann C."/>
            <person name="Eikrem W."/>
            <person name="Gready J.E."/>
            <person name="John U."/>
            <person name="Lanier W."/>
            <person name="Lindquist E.A."/>
            <person name="Lucas S."/>
            <person name="Mayer K.F."/>
            <person name="Moreau H."/>
            <person name="Not F."/>
            <person name="Otillar R."/>
            <person name="Panaud O."/>
            <person name="Pangilinan J."/>
            <person name="Paulsen I."/>
            <person name="Piegu B."/>
            <person name="Poliakov A."/>
            <person name="Robbens S."/>
            <person name="Schmutz J."/>
            <person name="Toulza E."/>
            <person name="Wyss T."/>
            <person name="Zelensky A."/>
            <person name="Zhou K."/>
            <person name="Armbrust E.V."/>
            <person name="Bhattacharya D."/>
            <person name="Goodenough U.W."/>
            <person name="Van de Peer Y."/>
            <person name="Grigoriev I.V."/>
        </authorList>
    </citation>
    <scope>NUCLEOTIDE SEQUENCE [LARGE SCALE GENOMIC DNA]</scope>
    <source>
        <strain evidence="5 6">CCMP1545</strain>
    </source>
</reference>
<keyword evidence="1" id="KW-0175">Coiled coil</keyword>
<feature type="compositionally biased region" description="Acidic residues" evidence="2">
    <location>
        <begin position="711"/>
        <end position="728"/>
    </location>
</feature>
<feature type="coiled-coil region" evidence="1">
    <location>
        <begin position="337"/>
        <end position="385"/>
    </location>
</feature>
<feature type="domain" description="CFAP74 fourth Ig-like" evidence="4">
    <location>
        <begin position="962"/>
        <end position="1056"/>
    </location>
</feature>
<feature type="region of interest" description="Disordered" evidence="2">
    <location>
        <begin position="232"/>
        <end position="274"/>
    </location>
</feature>
<dbReference type="InterPro" id="IPR013783">
    <property type="entry name" value="Ig-like_fold"/>
</dbReference>
<feature type="domain" description="CFAP74 third Ig-like" evidence="3">
    <location>
        <begin position="846"/>
        <end position="953"/>
    </location>
</feature>
<feature type="compositionally biased region" description="Basic and acidic residues" evidence="2">
    <location>
        <begin position="189"/>
        <end position="201"/>
    </location>
</feature>
<keyword evidence="5" id="KW-0282">Flagellum</keyword>
<keyword evidence="5" id="KW-0969">Cilium</keyword>
<feature type="region of interest" description="Disordered" evidence="2">
    <location>
        <begin position="706"/>
        <end position="730"/>
    </location>
</feature>
<dbReference type="STRING" id="564608.C1N7B4"/>
<protein>
    <submittedName>
        <fullName evidence="5">Flagellar associated protein FAP74</fullName>
    </submittedName>
</protein>
<feature type="compositionally biased region" description="Low complexity" evidence="2">
    <location>
        <begin position="1685"/>
        <end position="1695"/>
    </location>
</feature>
<feature type="region of interest" description="Disordered" evidence="2">
    <location>
        <begin position="1685"/>
        <end position="1709"/>
    </location>
</feature>
<feature type="compositionally biased region" description="Low complexity" evidence="2">
    <location>
        <begin position="1157"/>
        <end position="1194"/>
    </location>
</feature>
<dbReference type="PANTHER" id="PTHR22538">
    <property type="entry name" value="CILIA- AND FLAGELLA-ASSOCIATED PROTEIN 74"/>
    <property type="match status" value="1"/>
</dbReference>
<dbReference type="PANTHER" id="PTHR22538:SF0">
    <property type="entry name" value="CILIA- AND FLAGELLA-ASSOCIATED PROTEIN 74"/>
    <property type="match status" value="1"/>
</dbReference>
<evidence type="ECO:0000256" key="2">
    <source>
        <dbReference type="SAM" id="MobiDB-lite"/>
    </source>
</evidence>
<dbReference type="eggNOG" id="ENOG502QPUP">
    <property type="taxonomic scope" value="Eukaryota"/>
</dbReference>
<proteinExistence type="predicted"/>